<evidence type="ECO:0000313" key="8">
    <source>
        <dbReference type="EMBL" id="KYO57316.1"/>
    </source>
</evidence>
<dbReference type="InterPro" id="IPR041711">
    <property type="entry name" value="Met-tRNA-FMT_N"/>
</dbReference>
<dbReference type="FunFam" id="3.40.50.12230:FF:000001">
    <property type="entry name" value="Methionyl-tRNA formyltransferase"/>
    <property type="match status" value="1"/>
</dbReference>
<dbReference type="InterPro" id="IPR036477">
    <property type="entry name" value="Formyl_transf_N_sf"/>
</dbReference>
<dbReference type="InterPro" id="IPR044135">
    <property type="entry name" value="Met-tRNA-FMT_C"/>
</dbReference>
<comment type="catalytic activity">
    <reaction evidence="5">
        <text>L-methionyl-tRNA(fMet) + (6R)-10-formyltetrahydrofolate = N-formyl-L-methionyl-tRNA(fMet) + (6S)-5,6,7,8-tetrahydrofolate + H(+)</text>
        <dbReference type="Rhea" id="RHEA:24380"/>
        <dbReference type="Rhea" id="RHEA-COMP:9952"/>
        <dbReference type="Rhea" id="RHEA-COMP:9953"/>
        <dbReference type="ChEBI" id="CHEBI:15378"/>
        <dbReference type="ChEBI" id="CHEBI:57453"/>
        <dbReference type="ChEBI" id="CHEBI:78530"/>
        <dbReference type="ChEBI" id="CHEBI:78844"/>
        <dbReference type="ChEBI" id="CHEBI:195366"/>
        <dbReference type="EC" id="2.1.2.9"/>
    </reaction>
</comment>
<dbReference type="RefSeq" id="WP_062761619.1">
    <property type="nucleotide sequence ID" value="NZ_CP121045.1"/>
</dbReference>
<keyword evidence="3 5" id="KW-0808">Transferase</keyword>
<keyword evidence="4 5" id="KW-0648">Protein biosynthesis</keyword>
<dbReference type="EC" id="2.1.2.9" evidence="2 5"/>
<dbReference type="PROSITE" id="PS00373">
    <property type="entry name" value="GART"/>
    <property type="match status" value="1"/>
</dbReference>
<dbReference type="GeneID" id="97243502"/>
<evidence type="ECO:0000256" key="2">
    <source>
        <dbReference type="ARBA" id="ARBA00012261"/>
    </source>
</evidence>
<feature type="binding site" evidence="5">
    <location>
        <begin position="121"/>
        <end position="124"/>
    </location>
    <ligand>
        <name>(6S)-5,6,7,8-tetrahydrofolate</name>
        <dbReference type="ChEBI" id="CHEBI:57453"/>
    </ligand>
</feature>
<gene>
    <name evidence="5" type="primary">fmt</name>
    <name evidence="8" type="ORF">AUP44_20620</name>
</gene>
<comment type="similarity">
    <text evidence="1 5">Belongs to the Fmt family.</text>
</comment>
<comment type="caution">
    <text evidence="8">The sequence shown here is derived from an EMBL/GenBank/DDBJ whole genome shotgun (WGS) entry which is preliminary data.</text>
</comment>
<dbReference type="InterPro" id="IPR011034">
    <property type="entry name" value="Formyl_transferase-like_C_sf"/>
</dbReference>
<protein>
    <recommendedName>
        <fullName evidence="2 5">Methionyl-tRNA formyltransferase</fullName>
        <ecNumber evidence="2 5">2.1.2.9</ecNumber>
    </recommendedName>
</protein>
<sequence>MSTDTPARAPHRARVVFMGTPDFAVPSLDALVAAGHEVICVYTQPARPAGRGQKLQPTPVAARAEALGIPVRTPATLRDPADRAAFADLDADVAVVAAYGLILPRPVLDAPAHGCINVHASLLPRWRGAAPIHRALLEGDAETGVTIMQMEAGLDTGPMLATCRVPIGPRMTAQELHDRLAADGAALLARTLPGVLDGSITAEPQPEAGVTYAKKLEKAEGRIDWTADAARIDRLVRAFTPWPGAFFELEGESLRLIEAAPSAGAVPAGTMAGTLLADGRSVACGDGRALRLIRAQRAGRKPMTLDDLARGFPALAPGARLG</sequence>
<dbReference type="CDD" id="cd08704">
    <property type="entry name" value="Met_tRNA_FMT_C"/>
    <property type="match status" value="1"/>
</dbReference>
<dbReference type="EMBL" id="LPZR01000028">
    <property type="protein sequence ID" value="KYO57316.1"/>
    <property type="molecule type" value="Genomic_DNA"/>
</dbReference>
<dbReference type="InterPro" id="IPR005794">
    <property type="entry name" value="Fmt"/>
</dbReference>
<dbReference type="GO" id="GO:0005829">
    <property type="term" value="C:cytosol"/>
    <property type="evidence" value="ECO:0007669"/>
    <property type="project" value="TreeGrafter"/>
</dbReference>
<dbReference type="Pfam" id="PF00551">
    <property type="entry name" value="Formyl_trans_N"/>
    <property type="match status" value="1"/>
</dbReference>
<accession>A0A162LV77</accession>
<dbReference type="PANTHER" id="PTHR11138:SF5">
    <property type="entry name" value="METHIONYL-TRNA FORMYLTRANSFERASE, MITOCHONDRIAL"/>
    <property type="match status" value="1"/>
</dbReference>
<dbReference type="Gene3D" id="3.40.50.12230">
    <property type="match status" value="1"/>
</dbReference>
<dbReference type="GO" id="GO:0004479">
    <property type="term" value="F:methionyl-tRNA formyltransferase activity"/>
    <property type="evidence" value="ECO:0007669"/>
    <property type="project" value="UniProtKB-UniRule"/>
</dbReference>
<evidence type="ECO:0000259" key="7">
    <source>
        <dbReference type="Pfam" id="PF02911"/>
    </source>
</evidence>
<evidence type="ECO:0000256" key="3">
    <source>
        <dbReference type="ARBA" id="ARBA00022679"/>
    </source>
</evidence>
<dbReference type="OrthoDB" id="9802815at2"/>
<comment type="function">
    <text evidence="5">Attaches a formyl group to the free amino group of methionyl-tRNA(fMet). The formyl group appears to play a dual role in the initiator identity of N-formylmethionyl-tRNA by promoting its recognition by IF2 and preventing the misappropriation of this tRNA by the elongation apparatus.</text>
</comment>
<evidence type="ECO:0000256" key="4">
    <source>
        <dbReference type="ARBA" id="ARBA00022917"/>
    </source>
</evidence>
<name>A0A162LV77_9PROT</name>
<dbReference type="InterPro" id="IPR002376">
    <property type="entry name" value="Formyl_transf_N"/>
</dbReference>
<evidence type="ECO:0000256" key="1">
    <source>
        <dbReference type="ARBA" id="ARBA00010699"/>
    </source>
</evidence>
<feature type="domain" description="Formyl transferase N-terminal" evidence="6">
    <location>
        <begin position="14"/>
        <end position="191"/>
    </location>
</feature>
<evidence type="ECO:0000259" key="6">
    <source>
        <dbReference type="Pfam" id="PF00551"/>
    </source>
</evidence>
<dbReference type="CDD" id="cd08646">
    <property type="entry name" value="FMT_core_Met-tRNA-FMT_N"/>
    <property type="match status" value="1"/>
</dbReference>
<dbReference type="SUPFAM" id="SSF50486">
    <property type="entry name" value="FMT C-terminal domain-like"/>
    <property type="match status" value="1"/>
</dbReference>
<dbReference type="AlphaFoldDB" id="A0A162LV77"/>
<dbReference type="InterPro" id="IPR005793">
    <property type="entry name" value="Formyl_trans_C"/>
</dbReference>
<dbReference type="PANTHER" id="PTHR11138">
    <property type="entry name" value="METHIONYL-TRNA FORMYLTRANSFERASE"/>
    <property type="match status" value="1"/>
</dbReference>
<dbReference type="Pfam" id="PF02911">
    <property type="entry name" value="Formyl_trans_C"/>
    <property type="match status" value="1"/>
</dbReference>
<organism evidence="8 9">
    <name type="scientific">Tistrella mobilis</name>
    <dbReference type="NCBI Taxonomy" id="171437"/>
    <lineage>
        <taxon>Bacteria</taxon>
        <taxon>Pseudomonadati</taxon>
        <taxon>Pseudomonadota</taxon>
        <taxon>Alphaproteobacteria</taxon>
        <taxon>Geminicoccales</taxon>
        <taxon>Geminicoccaceae</taxon>
        <taxon>Tistrella</taxon>
    </lineage>
</organism>
<dbReference type="HAMAP" id="MF_00182">
    <property type="entry name" value="Formyl_trans"/>
    <property type="match status" value="1"/>
</dbReference>
<dbReference type="InterPro" id="IPR001555">
    <property type="entry name" value="GART_AS"/>
</dbReference>
<evidence type="ECO:0000256" key="5">
    <source>
        <dbReference type="HAMAP-Rule" id="MF_00182"/>
    </source>
</evidence>
<dbReference type="NCBIfam" id="TIGR00460">
    <property type="entry name" value="fmt"/>
    <property type="match status" value="1"/>
</dbReference>
<dbReference type="Proteomes" id="UP000075787">
    <property type="component" value="Unassembled WGS sequence"/>
</dbReference>
<dbReference type="SUPFAM" id="SSF53328">
    <property type="entry name" value="Formyltransferase"/>
    <property type="match status" value="1"/>
</dbReference>
<feature type="domain" description="Formyl transferase C-terminal" evidence="7">
    <location>
        <begin position="215"/>
        <end position="312"/>
    </location>
</feature>
<evidence type="ECO:0000313" key="9">
    <source>
        <dbReference type="Proteomes" id="UP000075787"/>
    </source>
</evidence>
<reference evidence="8 9" key="1">
    <citation type="submission" date="2015-12" db="EMBL/GenBank/DDBJ databases">
        <title>Genome sequence of Tistrella mobilis MCCC 1A02139.</title>
        <authorList>
            <person name="Lu L."/>
            <person name="Lai Q."/>
            <person name="Shao Z."/>
            <person name="Qian P."/>
        </authorList>
    </citation>
    <scope>NUCLEOTIDE SEQUENCE [LARGE SCALE GENOMIC DNA]</scope>
    <source>
        <strain evidence="8 9">MCCC 1A02139</strain>
    </source>
</reference>
<proteinExistence type="inferred from homology"/>